<feature type="domain" description="Glycine cleavage system P-protein N-terminal" evidence="5">
    <location>
        <begin position="3"/>
        <end position="445"/>
    </location>
</feature>
<evidence type="ECO:0000256" key="1">
    <source>
        <dbReference type="ARBA" id="ARBA00003788"/>
    </source>
</evidence>
<evidence type="ECO:0000313" key="6">
    <source>
        <dbReference type="EMBL" id="PQO28203.1"/>
    </source>
</evidence>
<accession>A0A2S8F7S8</accession>
<dbReference type="HAMAP" id="MF_00712">
    <property type="entry name" value="GcvPA"/>
    <property type="match status" value="1"/>
</dbReference>
<name>A0A2S8F7S8_9BACT</name>
<organism evidence="6 7">
    <name type="scientific">Blastopirellula marina</name>
    <dbReference type="NCBI Taxonomy" id="124"/>
    <lineage>
        <taxon>Bacteria</taxon>
        <taxon>Pseudomonadati</taxon>
        <taxon>Planctomycetota</taxon>
        <taxon>Planctomycetia</taxon>
        <taxon>Pirellulales</taxon>
        <taxon>Pirellulaceae</taxon>
        <taxon>Blastopirellula</taxon>
    </lineage>
</organism>
<gene>
    <name evidence="4" type="primary">gcvPA</name>
    <name evidence="6" type="ORF">C5Y98_25220</name>
</gene>
<dbReference type="SUPFAM" id="SSF53383">
    <property type="entry name" value="PLP-dependent transferases"/>
    <property type="match status" value="1"/>
</dbReference>
<reference evidence="6 7" key="1">
    <citation type="submission" date="2018-02" db="EMBL/GenBank/DDBJ databases">
        <title>Comparative genomes isolates from brazilian mangrove.</title>
        <authorList>
            <person name="Araujo J.E."/>
            <person name="Taketani R.G."/>
            <person name="Silva M.C.P."/>
            <person name="Loureco M.V."/>
            <person name="Andreote F.D."/>
        </authorList>
    </citation>
    <scope>NUCLEOTIDE SEQUENCE [LARGE SCALE GENOMIC DNA]</scope>
    <source>
        <strain evidence="6 7">NAP PRIS-MGV</strain>
    </source>
</reference>
<dbReference type="Pfam" id="PF02347">
    <property type="entry name" value="GDC-P"/>
    <property type="match status" value="1"/>
</dbReference>
<dbReference type="InterPro" id="IPR015421">
    <property type="entry name" value="PyrdxlP-dep_Trfase_major"/>
</dbReference>
<dbReference type="GO" id="GO:0009116">
    <property type="term" value="P:nucleoside metabolic process"/>
    <property type="evidence" value="ECO:0007669"/>
    <property type="project" value="InterPro"/>
</dbReference>
<dbReference type="CDD" id="cd00613">
    <property type="entry name" value="GDC-P"/>
    <property type="match status" value="1"/>
</dbReference>
<dbReference type="Gene3D" id="3.90.1150.10">
    <property type="entry name" value="Aspartate Aminotransferase, domain 1"/>
    <property type="match status" value="1"/>
</dbReference>
<proteinExistence type="inferred from homology"/>
<evidence type="ECO:0000256" key="3">
    <source>
        <dbReference type="ARBA" id="ARBA00049026"/>
    </source>
</evidence>
<dbReference type="EC" id="1.4.4.2" evidence="4"/>
<dbReference type="PANTHER" id="PTHR42806">
    <property type="entry name" value="GLYCINE CLEAVAGE SYSTEM P-PROTEIN"/>
    <property type="match status" value="1"/>
</dbReference>
<dbReference type="EMBL" id="PUIB01000025">
    <property type="protein sequence ID" value="PQO28203.1"/>
    <property type="molecule type" value="Genomic_DNA"/>
</dbReference>
<keyword evidence="2 4" id="KW-0560">Oxidoreductase</keyword>
<sequence>MTYLYNTPDDQHAMLKAIGVDSIEALFSTIPDDLRLKRDLDLPPQMGELELTQHLSALAGKNASPATHACFLGGGSYDHFVPAAVDALASRGEFYTSYTPYQPEVSQGNLQAMFEYQTLICDLTGMDLSNASLYDGGSALAEAVIMALNTGKRGEKVVVLGTVHPEYRQILQTYFTHLGIEIVEIPCVDGIADLAKVEETVTAETNCVVVQSPNFFGGIEDVAAIAEIAHKNDAVVIQSFDPISLGLLKRPGDLGADIAVAEGHSLGSPMQYGGPYLGIMACNDKFVRRLPGRIVGQTEDRRGKRCWVLTLQTREQHIRREKATSNICTNQGLFALRASIYLALLGPGGLKQCATLCTQKAHYAQAKLTEVERLEPVFTGSPFFKEFVLRDTQGNVEGLLAEAREAGFLGGVPLGQFFPEMDDCFLVCVTEKRTKQEIDALANTFSLIHSGGSTIHA</sequence>
<dbReference type="GO" id="GO:0019464">
    <property type="term" value="P:glycine decarboxylation via glycine cleavage system"/>
    <property type="evidence" value="ECO:0007669"/>
    <property type="project" value="UniProtKB-UniRule"/>
</dbReference>
<comment type="subunit">
    <text evidence="4">The glycine cleavage system is composed of four proteins: P, T, L and H. In this organism, the P 'protein' is a heterodimer of two subunits.</text>
</comment>
<dbReference type="InterPro" id="IPR015424">
    <property type="entry name" value="PyrdxlP-dep_Trfase"/>
</dbReference>
<comment type="caution">
    <text evidence="6">The sequence shown here is derived from an EMBL/GenBank/DDBJ whole genome shotgun (WGS) entry which is preliminary data.</text>
</comment>
<dbReference type="PIRSF" id="PIRSF006815">
    <property type="entry name" value="GcvPA"/>
    <property type="match status" value="1"/>
</dbReference>
<comment type="function">
    <text evidence="1 4">The glycine cleavage system catalyzes the degradation of glycine. The P protein binds the alpha-amino group of glycine through its pyridoxal phosphate cofactor; CO(2) is released and the remaining methylamine moiety is then transferred to the lipoamide cofactor of the H protein.</text>
</comment>
<protein>
    <recommendedName>
        <fullName evidence="4">Probable glycine dehydrogenase (decarboxylating) subunit 1</fullName>
        <ecNumber evidence="4">1.4.4.2</ecNumber>
    </recommendedName>
    <alternativeName>
        <fullName evidence="4">Glycine cleavage system P-protein subunit 1</fullName>
    </alternativeName>
    <alternativeName>
        <fullName evidence="4">Glycine decarboxylase subunit 1</fullName>
    </alternativeName>
    <alternativeName>
        <fullName evidence="4">Glycine dehydrogenase (aminomethyl-transferring) subunit 1</fullName>
    </alternativeName>
</protein>
<evidence type="ECO:0000256" key="4">
    <source>
        <dbReference type="HAMAP-Rule" id="MF_00712"/>
    </source>
</evidence>
<comment type="catalytic activity">
    <reaction evidence="3 4">
        <text>N(6)-[(R)-lipoyl]-L-lysyl-[glycine-cleavage complex H protein] + glycine + H(+) = N(6)-[(R)-S(8)-aminomethyldihydrolipoyl]-L-lysyl-[glycine-cleavage complex H protein] + CO2</text>
        <dbReference type="Rhea" id="RHEA:24304"/>
        <dbReference type="Rhea" id="RHEA-COMP:10494"/>
        <dbReference type="Rhea" id="RHEA-COMP:10495"/>
        <dbReference type="ChEBI" id="CHEBI:15378"/>
        <dbReference type="ChEBI" id="CHEBI:16526"/>
        <dbReference type="ChEBI" id="CHEBI:57305"/>
        <dbReference type="ChEBI" id="CHEBI:83099"/>
        <dbReference type="ChEBI" id="CHEBI:83143"/>
        <dbReference type="EC" id="1.4.4.2"/>
    </reaction>
</comment>
<comment type="similarity">
    <text evidence="4">Belongs to the GcvP family. N-terminal subunit subfamily.</text>
</comment>
<dbReference type="InterPro" id="IPR020581">
    <property type="entry name" value="GDC_P"/>
</dbReference>
<dbReference type="RefSeq" id="WP_105358566.1">
    <property type="nucleotide sequence ID" value="NZ_PUIB01000025.1"/>
</dbReference>
<dbReference type="InterPro" id="IPR015422">
    <property type="entry name" value="PyrdxlP-dep_Trfase_small"/>
</dbReference>
<dbReference type="OrthoDB" id="9771867at2"/>
<dbReference type="InterPro" id="IPR023010">
    <property type="entry name" value="GcvPA"/>
</dbReference>
<dbReference type="AlphaFoldDB" id="A0A2S8F7S8"/>
<dbReference type="NCBIfam" id="NF001696">
    <property type="entry name" value="PRK00451.1"/>
    <property type="match status" value="1"/>
</dbReference>
<evidence type="ECO:0000259" key="5">
    <source>
        <dbReference type="Pfam" id="PF02347"/>
    </source>
</evidence>
<dbReference type="PANTHER" id="PTHR42806:SF1">
    <property type="entry name" value="GLYCINE DEHYDROGENASE (DECARBOXYLATING)"/>
    <property type="match status" value="1"/>
</dbReference>
<dbReference type="GO" id="GO:0004375">
    <property type="term" value="F:glycine dehydrogenase (decarboxylating) activity"/>
    <property type="evidence" value="ECO:0007669"/>
    <property type="project" value="UniProtKB-EC"/>
</dbReference>
<dbReference type="Proteomes" id="UP000239388">
    <property type="component" value="Unassembled WGS sequence"/>
</dbReference>
<dbReference type="Gene3D" id="3.40.640.10">
    <property type="entry name" value="Type I PLP-dependent aspartate aminotransferase-like (Major domain)"/>
    <property type="match status" value="1"/>
</dbReference>
<evidence type="ECO:0000313" key="7">
    <source>
        <dbReference type="Proteomes" id="UP000239388"/>
    </source>
</evidence>
<dbReference type="InterPro" id="IPR049315">
    <property type="entry name" value="GDC-P_N"/>
</dbReference>
<evidence type="ECO:0000256" key="2">
    <source>
        <dbReference type="ARBA" id="ARBA00023002"/>
    </source>
</evidence>